<reference evidence="5 6" key="1">
    <citation type="journal article" date="2018" name="BMC Genomics">
        <title>The genome of Naegleria lovaniensis, the basis for a comparative approach to unravel pathogenicity factors of the human pathogenic amoeba N. fowleri.</title>
        <authorList>
            <person name="Liechti N."/>
            <person name="Schurch N."/>
            <person name="Bruggmann R."/>
            <person name="Wittwer M."/>
        </authorList>
    </citation>
    <scope>NUCLEOTIDE SEQUENCE [LARGE SCALE GENOMIC DNA]</scope>
    <source>
        <strain evidence="5 6">ATCC 30569</strain>
    </source>
</reference>
<evidence type="ECO:0000259" key="4">
    <source>
        <dbReference type="PROSITE" id="PS51035"/>
    </source>
</evidence>
<dbReference type="InterPro" id="IPR039773">
    <property type="entry name" value="BAG_chaperone_regulator"/>
</dbReference>
<dbReference type="SUPFAM" id="SSF63491">
    <property type="entry name" value="BAG domain"/>
    <property type="match status" value="1"/>
</dbReference>
<feature type="domain" description="BAG" evidence="4">
    <location>
        <begin position="116"/>
        <end position="197"/>
    </location>
</feature>
<evidence type="ECO:0000313" key="5">
    <source>
        <dbReference type="EMBL" id="KAG2389471.1"/>
    </source>
</evidence>
<dbReference type="InterPro" id="IPR036533">
    <property type="entry name" value="BAG_dom_sf"/>
</dbReference>
<evidence type="ECO:0000259" key="3">
    <source>
        <dbReference type="PROSITE" id="PS50053"/>
    </source>
</evidence>
<gene>
    <name evidence="5" type="ORF">C9374_014031</name>
</gene>
<evidence type="ECO:0000256" key="2">
    <source>
        <dbReference type="SAM" id="Coils"/>
    </source>
</evidence>
<feature type="coiled-coil region" evidence="2">
    <location>
        <begin position="110"/>
        <end position="151"/>
    </location>
</feature>
<dbReference type="Pfam" id="PF00240">
    <property type="entry name" value="ubiquitin"/>
    <property type="match status" value="1"/>
</dbReference>
<keyword evidence="6" id="KW-1185">Reference proteome</keyword>
<dbReference type="InterPro" id="IPR000626">
    <property type="entry name" value="Ubiquitin-like_dom"/>
</dbReference>
<comment type="caution">
    <text evidence="5">The sequence shown here is derived from an EMBL/GenBank/DDBJ whole genome shotgun (WGS) entry which is preliminary data.</text>
</comment>
<dbReference type="EMBL" id="PYSW02000007">
    <property type="protein sequence ID" value="KAG2389471.1"/>
    <property type="molecule type" value="Genomic_DNA"/>
</dbReference>
<dbReference type="SUPFAM" id="SSF54236">
    <property type="entry name" value="Ubiquitin-like"/>
    <property type="match status" value="1"/>
</dbReference>
<dbReference type="GeneID" id="68106484"/>
<feature type="domain" description="Ubiquitin-like" evidence="3">
    <location>
        <begin position="6"/>
        <end position="82"/>
    </location>
</feature>
<dbReference type="PROSITE" id="PS51035">
    <property type="entry name" value="BAG"/>
    <property type="match status" value="1"/>
</dbReference>
<evidence type="ECO:0000256" key="1">
    <source>
        <dbReference type="ARBA" id="ARBA00023186"/>
    </source>
</evidence>
<dbReference type="GO" id="GO:0050821">
    <property type="term" value="P:protein stabilization"/>
    <property type="evidence" value="ECO:0007669"/>
    <property type="project" value="TreeGrafter"/>
</dbReference>
<keyword evidence="2" id="KW-0175">Coiled coil</keyword>
<proteinExistence type="predicted"/>
<evidence type="ECO:0000313" key="6">
    <source>
        <dbReference type="Proteomes" id="UP000816034"/>
    </source>
</evidence>
<dbReference type="Proteomes" id="UP000816034">
    <property type="component" value="Unassembled WGS sequence"/>
</dbReference>
<dbReference type="InterPro" id="IPR029071">
    <property type="entry name" value="Ubiquitin-like_domsf"/>
</dbReference>
<dbReference type="Gene3D" id="3.10.20.90">
    <property type="entry name" value="Phosphatidylinositol 3-kinase Catalytic Subunit, Chain A, domain 1"/>
    <property type="match status" value="1"/>
</dbReference>
<evidence type="ECO:0008006" key="7">
    <source>
        <dbReference type="Google" id="ProtNLM"/>
    </source>
</evidence>
<dbReference type="RefSeq" id="XP_044553463.1">
    <property type="nucleotide sequence ID" value="XM_044689974.1"/>
</dbReference>
<dbReference type="PANTHER" id="PTHR12329">
    <property type="entry name" value="BCL2-ASSOCIATED ATHANOGENE"/>
    <property type="match status" value="1"/>
</dbReference>
<dbReference type="GO" id="GO:0051087">
    <property type="term" value="F:protein-folding chaperone binding"/>
    <property type="evidence" value="ECO:0007669"/>
    <property type="project" value="InterPro"/>
</dbReference>
<accession>A0AA88KQA1</accession>
<dbReference type="GO" id="GO:0005634">
    <property type="term" value="C:nucleus"/>
    <property type="evidence" value="ECO:0007669"/>
    <property type="project" value="TreeGrafter"/>
</dbReference>
<dbReference type="Pfam" id="PF02179">
    <property type="entry name" value="BAG"/>
    <property type="match status" value="1"/>
</dbReference>
<dbReference type="GO" id="GO:0000774">
    <property type="term" value="F:adenyl-nucleotide exchange factor activity"/>
    <property type="evidence" value="ECO:0007669"/>
    <property type="project" value="TreeGrafter"/>
</dbReference>
<dbReference type="InterPro" id="IPR003103">
    <property type="entry name" value="BAG_domain"/>
</dbReference>
<dbReference type="Gene3D" id="1.20.58.120">
    <property type="entry name" value="BAG domain"/>
    <property type="match status" value="1"/>
</dbReference>
<organism evidence="5 6">
    <name type="scientific">Naegleria lovaniensis</name>
    <name type="common">Amoeba</name>
    <dbReference type="NCBI Taxonomy" id="51637"/>
    <lineage>
        <taxon>Eukaryota</taxon>
        <taxon>Discoba</taxon>
        <taxon>Heterolobosea</taxon>
        <taxon>Tetramitia</taxon>
        <taxon>Eutetramitia</taxon>
        <taxon>Vahlkampfiidae</taxon>
        <taxon>Naegleria</taxon>
    </lineage>
</organism>
<name>A0AA88KQA1_NAELO</name>
<sequence>MGNSEVSLTFKTLSKKQFQLTFNASDTLEVVKEKVAGHENLIPSTIKLIYQGKELTENSKTLQDLGFNPNISIIVVGKKVQPQNVNNTTSNVNSNTPVDENRSTLPSTKEDIVLSKINEIQQRAENLEKEVQALKDKREELGEKKYAFERKKCDEYLTRCLLDLDGINVDGNEELRKKRRTAIVFIHSILSLVLQHIICNKNSKHQEEGK</sequence>
<protein>
    <recommendedName>
        <fullName evidence="7">Ubiquitin-like domain-containing protein</fullName>
    </recommendedName>
</protein>
<dbReference type="GO" id="GO:0016020">
    <property type="term" value="C:membrane"/>
    <property type="evidence" value="ECO:0007669"/>
    <property type="project" value="TreeGrafter"/>
</dbReference>
<dbReference type="SMART" id="SM00213">
    <property type="entry name" value="UBQ"/>
    <property type="match status" value="1"/>
</dbReference>
<dbReference type="GO" id="GO:0005829">
    <property type="term" value="C:cytosol"/>
    <property type="evidence" value="ECO:0007669"/>
    <property type="project" value="TreeGrafter"/>
</dbReference>
<dbReference type="PROSITE" id="PS50053">
    <property type="entry name" value="UBIQUITIN_2"/>
    <property type="match status" value="1"/>
</dbReference>
<dbReference type="PANTHER" id="PTHR12329:SF16">
    <property type="entry name" value="BAG FAMILY MOLECULAR CHAPERONE REGULATOR 1"/>
    <property type="match status" value="1"/>
</dbReference>
<keyword evidence="1" id="KW-0143">Chaperone</keyword>
<dbReference type="AlphaFoldDB" id="A0AA88KQA1"/>